<reference evidence="1 2" key="2">
    <citation type="submission" date="2013-02" db="EMBL/GenBank/DDBJ databases">
        <title>The Genome Sequence of Plasmodium falciparum NF135/5.C10.</title>
        <authorList>
            <consortium name="The Broad Institute Genome Sequencing Platform"/>
            <consortium name="The Broad Institute Genome Sequencing Center for Infectious Disease"/>
            <person name="Neafsey D."/>
            <person name="Cheeseman I."/>
            <person name="Volkman S."/>
            <person name="Adams J."/>
            <person name="Walker B."/>
            <person name="Young S.K."/>
            <person name="Zeng Q."/>
            <person name="Gargeya S."/>
            <person name="Fitzgerald M."/>
            <person name="Haas B."/>
            <person name="Abouelleil A."/>
            <person name="Alvarado L."/>
            <person name="Arachchi H.M."/>
            <person name="Berlin A.M."/>
            <person name="Chapman S.B."/>
            <person name="Dewar J."/>
            <person name="Goldberg J."/>
            <person name="Griggs A."/>
            <person name="Gujja S."/>
            <person name="Hansen M."/>
            <person name="Howarth C."/>
            <person name="Imamovic A."/>
            <person name="Larimer J."/>
            <person name="McCowan C."/>
            <person name="Murphy C."/>
            <person name="Neiman D."/>
            <person name="Pearson M."/>
            <person name="Priest M."/>
            <person name="Roberts A."/>
            <person name="Saif S."/>
            <person name="Shea T."/>
            <person name="Sisk P."/>
            <person name="Sykes S."/>
            <person name="Wortman J."/>
            <person name="Nusbaum C."/>
            <person name="Birren B."/>
        </authorList>
    </citation>
    <scope>NUCLEOTIDE SEQUENCE [LARGE SCALE GENOMIC DNA]</scope>
    <source>
        <strain evidence="1 2">NF135/5.C10</strain>
    </source>
</reference>
<gene>
    <name evidence="1" type="ORF">PFNF135_03869</name>
</gene>
<proteinExistence type="predicted"/>
<protein>
    <submittedName>
        <fullName evidence="1">Uncharacterized protein</fullName>
    </submittedName>
</protein>
<evidence type="ECO:0000313" key="1">
    <source>
        <dbReference type="EMBL" id="ETW41715.1"/>
    </source>
</evidence>
<name>W4IF10_PLAFA</name>
<accession>W4IF10</accession>
<dbReference type="EMBL" id="KI926056">
    <property type="protein sequence ID" value="ETW41715.1"/>
    <property type="molecule type" value="Genomic_DNA"/>
</dbReference>
<organism evidence="1 2">
    <name type="scientific">Plasmodium falciparum NF135/5.C10</name>
    <dbReference type="NCBI Taxonomy" id="1036726"/>
    <lineage>
        <taxon>Eukaryota</taxon>
        <taxon>Sar</taxon>
        <taxon>Alveolata</taxon>
        <taxon>Apicomplexa</taxon>
        <taxon>Aconoidasida</taxon>
        <taxon>Haemosporida</taxon>
        <taxon>Plasmodiidae</taxon>
        <taxon>Plasmodium</taxon>
        <taxon>Plasmodium (Laverania)</taxon>
    </lineage>
</organism>
<dbReference type="AlphaFoldDB" id="W4IF10"/>
<sequence length="86" mass="10701">MKEQVENGILFFIYVKFQKKNKYNLKQRKIKKITTPRNIKWQRIIKYYIMLIYQVQFYNNNISININKSMFFLFLNMGKIFIYVKS</sequence>
<dbReference type="Proteomes" id="UP000019114">
    <property type="component" value="Unassembled WGS sequence"/>
</dbReference>
<reference evidence="1 2" key="1">
    <citation type="submission" date="2013-02" db="EMBL/GenBank/DDBJ databases">
        <title>The Genome Annotation of Plasmodium falciparum NF135/5.C10.</title>
        <authorList>
            <consortium name="The Broad Institute Genome Sequencing Platform"/>
            <consortium name="The Broad Institute Genome Sequencing Center for Infectious Disease"/>
            <person name="Neafsey D."/>
            <person name="Hoffman S."/>
            <person name="Volkman S."/>
            <person name="Rosenthal P."/>
            <person name="Walker B."/>
            <person name="Young S.K."/>
            <person name="Zeng Q."/>
            <person name="Gargeya S."/>
            <person name="Fitzgerald M."/>
            <person name="Haas B."/>
            <person name="Abouelleil A."/>
            <person name="Allen A.W."/>
            <person name="Alvarado L."/>
            <person name="Arachchi H.M."/>
            <person name="Berlin A.M."/>
            <person name="Chapman S.B."/>
            <person name="Gainer-Dewar J."/>
            <person name="Goldberg J."/>
            <person name="Griggs A."/>
            <person name="Gujja S."/>
            <person name="Hansen M."/>
            <person name="Howarth C."/>
            <person name="Imamovic A."/>
            <person name="Ireland A."/>
            <person name="Larimer J."/>
            <person name="McCowan C."/>
            <person name="Murphy C."/>
            <person name="Pearson M."/>
            <person name="Poon T.W."/>
            <person name="Priest M."/>
            <person name="Roberts A."/>
            <person name="Saif S."/>
            <person name="Shea T."/>
            <person name="Sisk P."/>
            <person name="Sykes S."/>
            <person name="Wortman J."/>
            <person name="Nusbaum C."/>
            <person name="Birren B."/>
        </authorList>
    </citation>
    <scope>NUCLEOTIDE SEQUENCE [LARGE SCALE GENOMIC DNA]</scope>
    <source>
        <strain evidence="1 2">NF135/5.C10</strain>
    </source>
</reference>
<evidence type="ECO:0000313" key="2">
    <source>
        <dbReference type="Proteomes" id="UP000019114"/>
    </source>
</evidence>